<evidence type="ECO:0000313" key="1">
    <source>
        <dbReference type="EMBL" id="KAK9241402.1"/>
    </source>
</evidence>
<proteinExistence type="predicted"/>
<reference evidence="2" key="1">
    <citation type="journal article" date="2024" name="Front. Bioeng. Biotechnol.">
        <title>Genome-scale model development and genomic sequencing of the oleaginous clade Lipomyces.</title>
        <authorList>
            <person name="Czajka J.J."/>
            <person name="Han Y."/>
            <person name="Kim J."/>
            <person name="Mondo S.J."/>
            <person name="Hofstad B.A."/>
            <person name="Robles A."/>
            <person name="Haridas S."/>
            <person name="Riley R."/>
            <person name="LaButti K."/>
            <person name="Pangilinan J."/>
            <person name="Andreopoulos W."/>
            <person name="Lipzen A."/>
            <person name="Yan J."/>
            <person name="Wang M."/>
            <person name="Ng V."/>
            <person name="Grigoriev I.V."/>
            <person name="Spatafora J.W."/>
            <person name="Magnuson J.K."/>
            <person name="Baker S.E."/>
            <person name="Pomraning K.R."/>
        </authorList>
    </citation>
    <scope>NUCLEOTIDE SEQUENCE [LARGE SCALE GENOMIC DNA]</scope>
    <source>
        <strain evidence="2">CBS 7786</strain>
    </source>
</reference>
<dbReference type="EMBL" id="MU971335">
    <property type="protein sequence ID" value="KAK9241402.1"/>
    <property type="molecule type" value="Genomic_DNA"/>
</dbReference>
<accession>A0ACC3TET2</accession>
<gene>
    <name evidence="1" type="ORF">V1525DRAFT_423173</name>
</gene>
<keyword evidence="2" id="KW-1185">Reference proteome</keyword>
<protein>
    <submittedName>
        <fullName evidence="1">Uncharacterized protein</fullName>
    </submittedName>
</protein>
<sequence length="277" mass="29268">MYSQLRDPPSAPGDYPNSVHLTAPYAHPSHQHQPIHPDEEPKVGPFGLRRPYVNNLPSLHLLNRPMSPPPGLTSSVSPATSGPSSANNLLTPPTFDSGAAATSSTAPEAYSIAPSSSYPNNSSMSYWAAASSARNTDVVFVNVVAILTSVAVVDRVVTVRKLIILRSCGRCQQFGRALLPSRYAILSVAAGAVITSSVINITAATSSLDLYLRGVKFVYPFTLRLPIILHPLVTATTAPTPVSAVLLRHLSTMAISPAGESAARTRTTTIAYVAAFV</sequence>
<name>A0ACC3TET2_LIPKO</name>
<organism evidence="1 2">
    <name type="scientific">Lipomyces kononenkoae</name>
    <name type="common">Yeast</name>
    <dbReference type="NCBI Taxonomy" id="34357"/>
    <lineage>
        <taxon>Eukaryota</taxon>
        <taxon>Fungi</taxon>
        <taxon>Dikarya</taxon>
        <taxon>Ascomycota</taxon>
        <taxon>Saccharomycotina</taxon>
        <taxon>Lipomycetes</taxon>
        <taxon>Lipomycetales</taxon>
        <taxon>Lipomycetaceae</taxon>
        <taxon>Lipomyces</taxon>
    </lineage>
</organism>
<dbReference type="Proteomes" id="UP001433508">
    <property type="component" value="Unassembled WGS sequence"/>
</dbReference>
<comment type="caution">
    <text evidence="1">The sequence shown here is derived from an EMBL/GenBank/DDBJ whole genome shotgun (WGS) entry which is preliminary data.</text>
</comment>
<evidence type="ECO:0000313" key="2">
    <source>
        <dbReference type="Proteomes" id="UP001433508"/>
    </source>
</evidence>